<organism evidence="3 4">
    <name type="scientific">Anopheles stephensi</name>
    <name type="common">Indo-Pakistan malaria mosquito</name>
    <dbReference type="NCBI Taxonomy" id="30069"/>
    <lineage>
        <taxon>Eukaryota</taxon>
        <taxon>Metazoa</taxon>
        <taxon>Ecdysozoa</taxon>
        <taxon>Arthropoda</taxon>
        <taxon>Hexapoda</taxon>
        <taxon>Insecta</taxon>
        <taxon>Pterygota</taxon>
        <taxon>Neoptera</taxon>
        <taxon>Endopterygota</taxon>
        <taxon>Diptera</taxon>
        <taxon>Nematocera</taxon>
        <taxon>Culicoidea</taxon>
        <taxon>Culicidae</taxon>
        <taxon>Anophelinae</taxon>
        <taxon>Anopheles</taxon>
    </lineage>
</organism>
<dbReference type="Pfam" id="PF13843">
    <property type="entry name" value="DDE_Tnp_1_7"/>
    <property type="match status" value="1"/>
</dbReference>
<keyword evidence="4" id="KW-1185">Reference proteome</keyword>
<sequence length="359" mass="41388">MELEEERNPEGSPQQKSTIQSTAWSEFTGRQKSFAFVEEIQLSLPPLDMTPYNIFQLFVDEEIIQMILPSTVMSRNRFEILLSNLHFTDNTSISPKDRQGKIINLIDKLQEKYQKLYSPGENIVIDETLIPWRGRLFFRQYIPSKAHKYGIKMFKLCSSEGFTWASKIYSGKSSEGIRETGLAHNVCIKLAEKLFEKGRTLYVDNFYTSYELALTCLDRKTHLVGTLRHNKKSMPRDVLDCKLKKGEMIAKEDEHGIVVLKWKDSRDVRMLSTKHAPYMVQTTKKYNSNQPATKLKPLAVVDYNKGKCGIDYSDQMVAYATTMRKGVKWYRKLGIELLLGTSVVNALVVLKLQQRETSE</sequence>
<accession>A0A182YRA2</accession>
<evidence type="ECO:0000313" key="4">
    <source>
        <dbReference type="Proteomes" id="UP000076408"/>
    </source>
</evidence>
<dbReference type="PANTHER" id="PTHR46599:SF3">
    <property type="entry name" value="PIGGYBAC TRANSPOSABLE ELEMENT-DERIVED PROTEIN 4"/>
    <property type="match status" value="1"/>
</dbReference>
<proteinExistence type="predicted"/>
<dbReference type="InterPro" id="IPR029526">
    <property type="entry name" value="PGBD"/>
</dbReference>
<dbReference type="VEuPathDB" id="VectorBase:ASTEI10988"/>
<dbReference type="EnsemblMetazoa" id="ASTEI10988-RA">
    <property type="protein sequence ID" value="ASTEI10988-PA"/>
    <property type="gene ID" value="ASTEI10988"/>
</dbReference>
<reference evidence="4" key="1">
    <citation type="journal article" date="2014" name="Genome Biol.">
        <title>Genome analysis of a major urban malaria vector mosquito, Anopheles stephensi.</title>
        <authorList>
            <person name="Jiang X."/>
            <person name="Peery A."/>
            <person name="Hall A.B."/>
            <person name="Sharma A."/>
            <person name="Chen X.G."/>
            <person name="Waterhouse R.M."/>
            <person name="Komissarov A."/>
            <person name="Riehle M.M."/>
            <person name="Shouche Y."/>
            <person name="Sharakhova M.V."/>
            <person name="Lawson D."/>
            <person name="Pakpour N."/>
            <person name="Arensburger P."/>
            <person name="Davidson V.L."/>
            <person name="Eiglmeier K."/>
            <person name="Emrich S."/>
            <person name="George P."/>
            <person name="Kennedy R.C."/>
            <person name="Mane S.P."/>
            <person name="Maslen G."/>
            <person name="Oringanje C."/>
            <person name="Qi Y."/>
            <person name="Settlage R."/>
            <person name="Tojo M."/>
            <person name="Tubio J.M."/>
            <person name="Unger M.F."/>
            <person name="Wang B."/>
            <person name="Vernick K.D."/>
            <person name="Ribeiro J.M."/>
            <person name="James A.A."/>
            <person name="Michel K."/>
            <person name="Riehle M.A."/>
            <person name="Luckhart S."/>
            <person name="Sharakhov I.V."/>
            <person name="Tu Z."/>
        </authorList>
    </citation>
    <scope>NUCLEOTIDE SEQUENCE [LARGE SCALE GENOMIC DNA]</scope>
    <source>
        <strain evidence="4">Indian</strain>
    </source>
</reference>
<evidence type="ECO:0000313" key="3">
    <source>
        <dbReference type="EnsemblMetazoa" id="ASTEI10988-PA"/>
    </source>
</evidence>
<dbReference type="VEuPathDB" id="VectorBase:ASTE002587"/>
<dbReference type="AlphaFoldDB" id="A0A182YRA2"/>
<reference evidence="3" key="2">
    <citation type="submission" date="2020-05" db="UniProtKB">
        <authorList>
            <consortium name="EnsemblMetazoa"/>
        </authorList>
    </citation>
    <scope>IDENTIFICATION</scope>
    <source>
        <strain evidence="3">Indian</strain>
    </source>
</reference>
<dbReference type="Proteomes" id="UP000076408">
    <property type="component" value="Unassembled WGS sequence"/>
</dbReference>
<feature type="domain" description="PiggyBac transposable element-derived protein" evidence="2">
    <location>
        <begin position="70"/>
        <end position="346"/>
    </location>
</feature>
<evidence type="ECO:0000259" key="2">
    <source>
        <dbReference type="Pfam" id="PF13843"/>
    </source>
</evidence>
<protein>
    <submittedName>
        <fullName evidence="3">DDE_Tnp_1_7 domain-containing protein</fullName>
    </submittedName>
</protein>
<dbReference type="OMA" id="GVMIGKW"/>
<evidence type="ECO:0000256" key="1">
    <source>
        <dbReference type="SAM" id="MobiDB-lite"/>
    </source>
</evidence>
<feature type="compositionally biased region" description="Polar residues" evidence="1">
    <location>
        <begin position="11"/>
        <end position="22"/>
    </location>
</feature>
<name>A0A182YRA2_ANOST</name>
<dbReference type="PANTHER" id="PTHR46599">
    <property type="entry name" value="PIGGYBAC TRANSPOSABLE ELEMENT-DERIVED PROTEIN 4"/>
    <property type="match status" value="1"/>
</dbReference>
<feature type="region of interest" description="Disordered" evidence="1">
    <location>
        <begin position="1"/>
        <end position="22"/>
    </location>
</feature>